<comment type="catalytic activity">
    <reaction evidence="1 8">
        <text>Release of an N-terminal amino acid, Xaa-|-Yaa-, in which Xaa is preferably Leu, but may be other amino acids including Pro although not Arg or Lys, and Yaa may be Pro. Amino acid amides and methyl esters are also readily hydrolyzed, but rates on arylamides are exceedingly low.</text>
        <dbReference type="EC" id="3.4.11.1"/>
    </reaction>
</comment>
<dbReference type="HAMAP" id="MF_00181">
    <property type="entry name" value="Cytosol_peptidase_M17"/>
    <property type="match status" value="1"/>
</dbReference>
<accession>A0A1M7SY04</accession>
<dbReference type="PANTHER" id="PTHR11963:SF23">
    <property type="entry name" value="CYTOSOL AMINOPEPTIDASE"/>
    <property type="match status" value="1"/>
</dbReference>
<dbReference type="EMBL" id="FRDI01000005">
    <property type="protein sequence ID" value="SHN63372.1"/>
    <property type="molecule type" value="Genomic_DNA"/>
</dbReference>
<evidence type="ECO:0000256" key="8">
    <source>
        <dbReference type="HAMAP-Rule" id="MF_00181"/>
    </source>
</evidence>
<dbReference type="NCBIfam" id="NF002074">
    <property type="entry name" value="PRK00913.1-4"/>
    <property type="match status" value="1"/>
</dbReference>
<feature type="binding site" evidence="8">
    <location>
        <position position="367"/>
    </location>
    <ligand>
        <name>Mn(2+)</name>
        <dbReference type="ChEBI" id="CHEBI:29035"/>
        <label>2</label>
    </ligand>
</feature>
<comment type="subcellular location">
    <subcellularLocation>
        <location evidence="8">Cytoplasm</location>
    </subcellularLocation>
</comment>
<feature type="binding site" evidence="8">
    <location>
        <position position="280"/>
    </location>
    <ligand>
        <name>Mn(2+)</name>
        <dbReference type="ChEBI" id="CHEBI:29035"/>
        <label>1</label>
    </ligand>
</feature>
<evidence type="ECO:0000256" key="1">
    <source>
        <dbReference type="ARBA" id="ARBA00000135"/>
    </source>
</evidence>
<protein>
    <recommendedName>
        <fullName evidence="8">Probable cytosol aminopeptidase</fullName>
        <ecNumber evidence="8">3.4.11.1</ecNumber>
    </recommendedName>
    <alternativeName>
        <fullName evidence="8">Leucine aminopeptidase</fullName>
        <shortName evidence="8">LAP</shortName>
        <ecNumber evidence="8">3.4.11.10</ecNumber>
    </alternativeName>
    <alternativeName>
        <fullName evidence="8">Leucyl aminopeptidase</fullName>
    </alternativeName>
</protein>
<dbReference type="PROSITE" id="PS00631">
    <property type="entry name" value="CYTOSOL_AP"/>
    <property type="match status" value="1"/>
</dbReference>
<dbReference type="OrthoDB" id="9809354at2"/>
<evidence type="ECO:0000259" key="9">
    <source>
        <dbReference type="PROSITE" id="PS00631"/>
    </source>
</evidence>
<comment type="cofactor">
    <cofactor evidence="8">
        <name>Mn(2+)</name>
        <dbReference type="ChEBI" id="CHEBI:29035"/>
    </cofactor>
    <text evidence="8">Binds 2 manganese ions per subunit.</text>
</comment>
<dbReference type="PRINTS" id="PR00481">
    <property type="entry name" value="LAMNOPPTDASE"/>
</dbReference>
<comment type="similarity">
    <text evidence="3 8">Belongs to the peptidase M17 family.</text>
</comment>
<evidence type="ECO:0000256" key="6">
    <source>
        <dbReference type="ARBA" id="ARBA00022801"/>
    </source>
</evidence>
<dbReference type="STRING" id="1121455.SAMN02745728_01368"/>
<evidence type="ECO:0000313" key="10">
    <source>
        <dbReference type="EMBL" id="SHN63372.1"/>
    </source>
</evidence>
<reference evidence="10 11" key="1">
    <citation type="submission" date="2016-12" db="EMBL/GenBank/DDBJ databases">
        <authorList>
            <person name="Song W.-J."/>
            <person name="Kurnit D.M."/>
        </authorList>
    </citation>
    <scope>NUCLEOTIDE SEQUENCE [LARGE SCALE GENOMIC DNA]</scope>
    <source>
        <strain evidence="10 11">DSM 11393</strain>
    </source>
</reference>
<comment type="catalytic activity">
    <reaction evidence="2 8">
        <text>Release of an N-terminal amino acid, preferentially leucine, but not glutamic or aspartic acids.</text>
        <dbReference type="EC" id="3.4.11.10"/>
    </reaction>
</comment>
<evidence type="ECO:0000256" key="5">
    <source>
        <dbReference type="ARBA" id="ARBA00022670"/>
    </source>
</evidence>
<dbReference type="Pfam" id="PF02789">
    <property type="entry name" value="Peptidase_M17_N"/>
    <property type="match status" value="1"/>
</dbReference>
<dbReference type="GO" id="GO:0030145">
    <property type="term" value="F:manganese ion binding"/>
    <property type="evidence" value="ECO:0007669"/>
    <property type="project" value="UniProtKB-UniRule"/>
</dbReference>
<feature type="binding site" evidence="8">
    <location>
        <position position="365"/>
    </location>
    <ligand>
        <name>Mn(2+)</name>
        <dbReference type="ChEBI" id="CHEBI:29035"/>
        <label>1</label>
    </ligand>
</feature>
<dbReference type="Proteomes" id="UP000186469">
    <property type="component" value="Unassembled WGS sequence"/>
</dbReference>
<dbReference type="EC" id="3.4.11.10" evidence="8"/>
<dbReference type="SUPFAM" id="SSF52949">
    <property type="entry name" value="Macro domain-like"/>
    <property type="match status" value="1"/>
</dbReference>
<dbReference type="Pfam" id="PF00883">
    <property type="entry name" value="Peptidase_M17"/>
    <property type="match status" value="1"/>
</dbReference>
<keyword evidence="8" id="KW-0479">Metal-binding</keyword>
<proteinExistence type="inferred from homology"/>
<dbReference type="Gene3D" id="3.40.220.10">
    <property type="entry name" value="Leucine Aminopeptidase, subunit E, domain 1"/>
    <property type="match status" value="1"/>
</dbReference>
<comment type="function">
    <text evidence="8">Presumably involved in the processing and regular turnover of intracellular proteins. Catalyzes the removal of unsubstituted N-terminal amino acids from various peptides.</text>
</comment>
<feature type="domain" description="Cytosol aminopeptidase" evidence="9">
    <location>
        <begin position="363"/>
        <end position="370"/>
    </location>
</feature>
<name>A0A1M7SY04_9BACT</name>
<dbReference type="RefSeq" id="WP_072697053.1">
    <property type="nucleotide sequence ID" value="NZ_FRDI01000005.1"/>
</dbReference>
<feature type="active site" evidence="8">
    <location>
        <position position="287"/>
    </location>
</feature>
<gene>
    <name evidence="8" type="primary">pepA</name>
    <name evidence="10" type="ORF">SAMN02745728_01368</name>
</gene>
<feature type="binding site" evidence="8">
    <location>
        <position position="367"/>
    </location>
    <ligand>
        <name>Mn(2+)</name>
        <dbReference type="ChEBI" id="CHEBI:29035"/>
        <label>1</label>
    </ligand>
</feature>
<organism evidence="10 11">
    <name type="scientific">Desulfovibrio litoralis DSM 11393</name>
    <dbReference type="NCBI Taxonomy" id="1121455"/>
    <lineage>
        <taxon>Bacteria</taxon>
        <taxon>Pseudomonadati</taxon>
        <taxon>Thermodesulfobacteriota</taxon>
        <taxon>Desulfovibrionia</taxon>
        <taxon>Desulfovibrionales</taxon>
        <taxon>Desulfovibrionaceae</taxon>
        <taxon>Desulfovibrio</taxon>
    </lineage>
</organism>
<keyword evidence="5 8" id="KW-0645">Protease</keyword>
<dbReference type="Gene3D" id="3.40.630.10">
    <property type="entry name" value="Zn peptidases"/>
    <property type="match status" value="1"/>
</dbReference>
<dbReference type="GO" id="GO:0006508">
    <property type="term" value="P:proteolysis"/>
    <property type="evidence" value="ECO:0007669"/>
    <property type="project" value="UniProtKB-KW"/>
</dbReference>
<dbReference type="InterPro" id="IPR043472">
    <property type="entry name" value="Macro_dom-like"/>
</dbReference>
<evidence type="ECO:0000256" key="7">
    <source>
        <dbReference type="ARBA" id="ARBA00023211"/>
    </source>
</evidence>
<dbReference type="InterPro" id="IPR000819">
    <property type="entry name" value="Peptidase_M17_C"/>
</dbReference>
<evidence type="ECO:0000256" key="3">
    <source>
        <dbReference type="ARBA" id="ARBA00009528"/>
    </source>
</evidence>
<sequence>MNCNLYTTPSKDWKADVCIVLSCEGTQPLEKLQALKDVAPWVEISPALRDFQGKEEDLALAYGHPEQNIPRLLCIGLGSIDKLKSELSPFDKFRKVIGTAIKKVQKLNLTSVAFCQDNLDEIAKLYGCDLSNIVEELVFSAKLALYKINIYTSKKDEDKEITTLNIYLNSQQNYDNIKAALRRGESSAEGVMFSRMLANGPANIVTPEYLADQAESLAKKYNFKIEILEKDEIKDLKMGAFLAVAKAAKEKPRFIILEHCPKGTEDQTPIVYVGKGITFDTGGVSLKPAAKMHEMKADMGGAAAILGFFKTLGELSTSGTNEQVLKRRVIGVMPCTENMIGGKATRPGDVVTTCSGKTVEILNTDAEGRLILCDALTYAQKRWNPEYIVDLATLTGACAIALGEDIAGLFSNDVHFSHELYQYGNKTGDYVWSMPLWGNYFESMKSDVADMANIGSREGGAINAALFLKQFLEFEGENAKLKWVHIDMAGPAYVLKKNSILGGGASGFGVRLLLSIASNK</sequence>
<dbReference type="InterPro" id="IPR023042">
    <property type="entry name" value="Peptidase_M17_leu_NH2_pept"/>
</dbReference>
<keyword evidence="6 8" id="KW-0378">Hydrolase</keyword>
<feature type="binding site" evidence="8">
    <location>
        <position position="275"/>
    </location>
    <ligand>
        <name>Mn(2+)</name>
        <dbReference type="ChEBI" id="CHEBI:29035"/>
        <label>2</label>
    </ligand>
</feature>
<dbReference type="SUPFAM" id="SSF53187">
    <property type="entry name" value="Zn-dependent exopeptidases"/>
    <property type="match status" value="1"/>
</dbReference>
<evidence type="ECO:0000313" key="11">
    <source>
        <dbReference type="Proteomes" id="UP000186469"/>
    </source>
</evidence>
<keyword evidence="4 8" id="KW-0031">Aminopeptidase</keyword>
<evidence type="ECO:0000256" key="2">
    <source>
        <dbReference type="ARBA" id="ARBA00000967"/>
    </source>
</evidence>
<dbReference type="GO" id="GO:0005737">
    <property type="term" value="C:cytoplasm"/>
    <property type="evidence" value="ECO:0007669"/>
    <property type="project" value="UniProtKB-SubCell"/>
</dbReference>
<dbReference type="AlphaFoldDB" id="A0A1M7SY04"/>
<dbReference type="EC" id="3.4.11.1" evidence="8"/>
<dbReference type="InterPro" id="IPR011356">
    <property type="entry name" value="Leucine_aapep/pepB"/>
</dbReference>
<feature type="active site" evidence="8">
    <location>
        <position position="369"/>
    </location>
</feature>
<feature type="binding site" evidence="8">
    <location>
        <position position="280"/>
    </location>
    <ligand>
        <name>Mn(2+)</name>
        <dbReference type="ChEBI" id="CHEBI:29035"/>
        <label>2</label>
    </ligand>
</feature>
<dbReference type="CDD" id="cd00433">
    <property type="entry name" value="Peptidase_M17"/>
    <property type="match status" value="1"/>
</dbReference>
<dbReference type="PANTHER" id="PTHR11963">
    <property type="entry name" value="LEUCINE AMINOPEPTIDASE-RELATED"/>
    <property type="match status" value="1"/>
</dbReference>
<keyword evidence="11" id="KW-1185">Reference proteome</keyword>
<dbReference type="InterPro" id="IPR008283">
    <property type="entry name" value="Peptidase_M17_N"/>
</dbReference>
<feature type="binding site" evidence="8">
    <location>
        <position position="298"/>
    </location>
    <ligand>
        <name>Mn(2+)</name>
        <dbReference type="ChEBI" id="CHEBI:29035"/>
        <label>2</label>
    </ligand>
</feature>
<keyword evidence="8" id="KW-0963">Cytoplasm</keyword>
<evidence type="ECO:0000256" key="4">
    <source>
        <dbReference type="ARBA" id="ARBA00022438"/>
    </source>
</evidence>
<dbReference type="GO" id="GO:0070006">
    <property type="term" value="F:metalloaminopeptidase activity"/>
    <property type="evidence" value="ECO:0007669"/>
    <property type="project" value="InterPro"/>
</dbReference>
<keyword evidence="7 8" id="KW-0464">Manganese</keyword>